<keyword evidence="2" id="KW-1185">Reference proteome</keyword>
<gene>
    <name evidence="1" type="ORF">AFUS01_LOCUS5260</name>
</gene>
<organism evidence="1 2">
    <name type="scientific">Allacma fusca</name>
    <dbReference type="NCBI Taxonomy" id="39272"/>
    <lineage>
        <taxon>Eukaryota</taxon>
        <taxon>Metazoa</taxon>
        <taxon>Ecdysozoa</taxon>
        <taxon>Arthropoda</taxon>
        <taxon>Hexapoda</taxon>
        <taxon>Collembola</taxon>
        <taxon>Symphypleona</taxon>
        <taxon>Sminthuridae</taxon>
        <taxon>Allacma</taxon>
    </lineage>
</organism>
<reference evidence="1" key="1">
    <citation type="submission" date="2021-06" db="EMBL/GenBank/DDBJ databases">
        <authorList>
            <person name="Hodson N. C."/>
            <person name="Mongue J. A."/>
            <person name="Jaron S. K."/>
        </authorList>
    </citation>
    <scope>NUCLEOTIDE SEQUENCE</scope>
</reference>
<evidence type="ECO:0000313" key="1">
    <source>
        <dbReference type="EMBL" id="CAG7713941.1"/>
    </source>
</evidence>
<sequence>MARRFPCNQLAPIFEPNKFRFENIFKFNAYLNEKTHYFDCPMICMYMTGEMFDVLLTGYMYSRGLIVFPVIGVQVCSKRIGAPHYLLVPELEIIFEVNINYILSAQHTVNTGEHCQ</sequence>
<accession>A0A8J2NV57</accession>
<dbReference type="EMBL" id="CAJVCH010033272">
    <property type="protein sequence ID" value="CAG7713941.1"/>
    <property type="molecule type" value="Genomic_DNA"/>
</dbReference>
<dbReference type="AlphaFoldDB" id="A0A8J2NV57"/>
<protein>
    <submittedName>
        <fullName evidence="1">Uncharacterized protein</fullName>
    </submittedName>
</protein>
<evidence type="ECO:0000313" key="2">
    <source>
        <dbReference type="Proteomes" id="UP000708208"/>
    </source>
</evidence>
<name>A0A8J2NV57_9HEXA</name>
<proteinExistence type="predicted"/>
<comment type="caution">
    <text evidence="1">The sequence shown here is derived from an EMBL/GenBank/DDBJ whole genome shotgun (WGS) entry which is preliminary data.</text>
</comment>
<dbReference type="Proteomes" id="UP000708208">
    <property type="component" value="Unassembled WGS sequence"/>
</dbReference>